<accession>A0A127K7P4</accession>
<evidence type="ECO:0000313" key="3">
    <source>
        <dbReference type="Proteomes" id="UP000036902"/>
    </source>
</evidence>
<gene>
    <name evidence="2" type="ORF">AC731_014205</name>
</gene>
<dbReference type="KEGG" id="thu:AC731_014205"/>
<dbReference type="EMBL" id="CP014646">
    <property type="protein sequence ID" value="AMO37986.1"/>
    <property type="molecule type" value="Genomic_DNA"/>
</dbReference>
<dbReference type="InterPro" id="IPR004864">
    <property type="entry name" value="LEA_2"/>
</dbReference>
<dbReference type="SMART" id="SM00769">
    <property type="entry name" value="WHy"/>
    <property type="match status" value="1"/>
</dbReference>
<dbReference type="InterPro" id="IPR013990">
    <property type="entry name" value="WHy-dom"/>
</dbReference>
<feature type="domain" description="Water stress and hypersensitive response" evidence="1">
    <location>
        <begin position="47"/>
        <end position="167"/>
    </location>
</feature>
<dbReference type="Pfam" id="PF03168">
    <property type="entry name" value="LEA_2"/>
    <property type="match status" value="1"/>
</dbReference>
<dbReference type="RefSeq" id="WP_048707018.1">
    <property type="nucleotide sequence ID" value="NZ_CP014646.1"/>
</dbReference>
<dbReference type="GO" id="GO:0009269">
    <property type="term" value="P:response to desiccation"/>
    <property type="evidence" value="ECO:0007669"/>
    <property type="project" value="InterPro"/>
</dbReference>
<evidence type="ECO:0000259" key="1">
    <source>
        <dbReference type="SMART" id="SM00769"/>
    </source>
</evidence>
<sequence>MHTTSRSRLFAQSRTLLQAVLLQAVLLLCALSLAGCASLIHREPVRINVVGLEPLPGQGMEMRFAVKLRVQNPNETAIEFDGLALELDLNDKPFATGVSDQRGSVPRFGEALVSIPVSVSAVAVVRQALGVMDGKAVDNVPYTLRGRLAGGVLGGVRFSDKGTLSLPDGLKTPR</sequence>
<evidence type="ECO:0000313" key="2">
    <source>
        <dbReference type="EMBL" id="AMO37986.1"/>
    </source>
</evidence>
<reference evidence="3" key="1">
    <citation type="submission" date="2016-03" db="EMBL/GenBank/DDBJ databases">
        <authorList>
            <person name="Ma C."/>
            <person name="Zhou S."/>
            <person name="Yang G."/>
        </authorList>
    </citation>
    <scope>NUCLEOTIDE SEQUENCE [LARGE SCALE GENOMIC DNA]</scope>
    <source>
        <strain evidence="3">SgZ-1</strain>
    </source>
</reference>
<organism evidence="2 3">
    <name type="scientific">Thauera humireducens</name>
    <dbReference type="NCBI Taxonomy" id="1134435"/>
    <lineage>
        <taxon>Bacteria</taxon>
        <taxon>Pseudomonadati</taxon>
        <taxon>Pseudomonadota</taxon>
        <taxon>Betaproteobacteria</taxon>
        <taxon>Rhodocyclales</taxon>
        <taxon>Zoogloeaceae</taxon>
        <taxon>Thauera</taxon>
    </lineage>
</organism>
<keyword evidence="3" id="KW-1185">Reference proteome</keyword>
<protein>
    <submittedName>
        <fullName evidence="2">Water stress and hypersensitive response domain-containing protein</fullName>
    </submittedName>
</protein>
<proteinExistence type="predicted"/>
<dbReference type="AlphaFoldDB" id="A0A127K7P4"/>
<name>A0A127K7P4_9RHOO</name>
<dbReference type="SUPFAM" id="SSF117070">
    <property type="entry name" value="LEA14-like"/>
    <property type="match status" value="1"/>
</dbReference>
<dbReference type="STRING" id="1134435.AC731_014205"/>
<dbReference type="Gene3D" id="2.60.40.1820">
    <property type="match status" value="1"/>
</dbReference>
<dbReference type="Proteomes" id="UP000036902">
    <property type="component" value="Chromosome"/>
</dbReference>